<protein>
    <submittedName>
        <fullName evidence="2">Uncharacterized protein</fullName>
    </submittedName>
</protein>
<evidence type="ECO:0000313" key="3">
    <source>
        <dbReference type="Proteomes" id="UP001472074"/>
    </source>
</evidence>
<feature type="transmembrane region" description="Helical" evidence="1">
    <location>
        <begin position="110"/>
        <end position="130"/>
    </location>
</feature>
<keyword evidence="3" id="KW-1185">Reference proteome</keyword>
<feature type="transmembrane region" description="Helical" evidence="1">
    <location>
        <begin position="12"/>
        <end position="31"/>
    </location>
</feature>
<gene>
    <name evidence="2" type="ORF">AADC60_03045</name>
</gene>
<evidence type="ECO:0000313" key="2">
    <source>
        <dbReference type="EMBL" id="WZP08131.1"/>
    </source>
</evidence>
<sequence>MFFLKVNIVSMLYALMIAITIQLMLNVCRISRLTEWTIDTVNIVSSVIIISGFILCSVFLINLTKRWLSETKARYCNVILWLPYFVLFVYMTTSLFPITYQGDVPNTASGLMAIGALAVFPFYILLTSLVKKNEQGWYV</sequence>
<organism evidence="2 3">
    <name type="scientific">Cytobacillus pseudoceanisediminis</name>
    <dbReference type="NCBI Taxonomy" id="3051614"/>
    <lineage>
        <taxon>Bacteria</taxon>
        <taxon>Bacillati</taxon>
        <taxon>Bacillota</taxon>
        <taxon>Bacilli</taxon>
        <taxon>Bacillales</taxon>
        <taxon>Bacillaceae</taxon>
        <taxon>Cytobacillus</taxon>
    </lineage>
</organism>
<proteinExistence type="predicted"/>
<dbReference type="EMBL" id="CP151651">
    <property type="protein sequence ID" value="WZP08131.1"/>
    <property type="molecule type" value="Genomic_DNA"/>
</dbReference>
<dbReference type="Proteomes" id="UP001472074">
    <property type="component" value="Chromosome"/>
</dbReference>
<keyword evidence="1" id="KW-0472">Membrane</keyword>
<feature type="transmembrane region" description="Helical" evidence="1">
    <location>
        <begin position="43"/>
        <end position="63"/>
    </location>
</feature>
<accession>A0ABZ2ZLG1</accession>
<evidence type="ECO:0000256" key="1">
    <source>
        <dbReference type="SAM" id="Phobius"/>
    </source>
</evidence>
<reference evidence="2 3" key="1">
    <citation type="submission" date="2024-04" db="EMBL/GenBank/DDBJ databases">
        <title>Screening of coral probiotics and analysis of their probiotic properties.</title>
        <authorList>
            <person name="Wang S."/>
        </authorList>
    </citation>
    <scope>NUCLEOTIDE SEQUENCE [LARGE SCALE GENOMIC DNA]</scope>
    <source>
        <strain evidence="2 3">GXU-Z9</strain>
    </source>
</reference>
<dbReference type="RefSeq" id="WP_342025906.1">
    <property type="nucleotide sequence ID" value="NZ_CP151651.1"/>
</dbReference>
<name>A0ABZ2ZLG1_9BACI</name>
<keyword evidence="1" id="KW-1133">Transmembrane helix</keyword>
<feature type="transmembrane region" description="Helical" evidence="1">
    <location>
        <begin position="75"/>
        <end position="98"/>
    </location>
</feature>
<keyword evidence="1" id="KW-0812">Transmembrane</keyword>